<dbReference type="Proteomes" id="UP000053617">
    <property type="component" value="Unassembled WGS sequence"/>
</dbReference>
<dbReference type="GeneID" id="25294376"/>
<feature type="domain" description="Zn(2)-C6 fungal-type" evidence="7">
    <location>
        <begin position="7"/>
        <end position="35"/>
    </location>
</feature>
<keyword evidence="3" id="KW-0238">DNA-binding</keyword>
<evidence type="ECO:0000256" key="3">
    <source>
        <dbReference type="ARBA" id="ARBA00023125"/>
    </source>
</evidence>
<dbReference type="InterPro" id="IPR036864">
    <property type="entry name" value="Zn2-C6_fun-type_DNA-bd_sf"/>
</dbReference>
<dbReference type="STRING" id="1442369.A0A0D2H4V2"/>
<evidence type="ECO:0000256" key="1">
    <source>
        <dbReference type="ARBA" id="ARBA00004123"/>
    </source>
</evidence>
<dbReference type="VEuPathDB" id="FungiDB:Z518_06305"/>
<evidence type="ECO:0000256" key="6">
    <source>
        <dbReference type="SAM" id="MobiDB-lite"/>
    </source>
</evidence>
<evidence type="ECO:0000256" key="4">
    <source>
        <dbReference type="ARBA" id="ARBA00023163"/>
    </source>
</evidence>
<accession>A0A0D2H4V2</accession>
<dbReference type="EMBL" id="KN847478">
    <property type="protein sequence ID" value="KIX05433.1"/>
    <property type="molecule type" value="Genomic_DNA"/>
</dbReference>
<evidence type="ECO:0000256" key="5">
    <source>
        <dbReference type="ARBA" id="ARBA00023242"/>
    </source>
</evidence>
<dbReference type="RefSeq" id="XP_013272569.1">
    <property type="nucleotide sequence ID" value="XM_013417115.1"/>
</dbReference>
<feature type="compositionally biased region" description="Polar residues" evidence="6">
    <location>
        <begin position="95"/>
        <end position="114"/>
    </location>
</feature>
<dbReference type="PROSITE" id="PS00463">
    <property type="entry name" value="ZN2_CY6_FUNGAL_1"/>
    <property type="match status" value="1"/>
</dbReference>
<keyword evidence="9" id="KW-1185">Reference proteome</keyword>
<keyword evidence="4" id="KW-0804">Transcription</keyword>
<evidence type="ECO:0000313" key="9">
    <source>
        <dbReference type="Proteomes" id="UP000053617"/>
    </source>
</evidence>
<dbReference type="PANTHER" id="PTHR37534">
    <property type="entry name" value="TRANSCRIPTIONAL ACTIVATOR PROTEIN UGA3"/>
    <property type="match status" value="1"/>
</dbReference>
<evidence type="ECO:0000313" key="8">
    <source>
        <dbReference type="EMBL" id="KIX05433.1"/>
    </source>
</evidence>
<dbReference type="GO" id="GO:0000981">
    <property type="term" value="F:DNA-binding transcription factor activity, RNA polymerase II-specific"/>
    <property type="evidence" value="ECO:0007669"/>
    <property type="project" value="InterPro"/>
</dbReference>
<dbReference type="InterPro" id="IPR001138">
    <property type="entry name" value="Zn2Cys6_DnaBD"/>
</dbReference>
<reference evidence="8 9" key="1">
    <citation type="submission" date="2015-01" db="EMBL/GenBank/DDBJ databases">
        <title>The Genome Sequence of Rhinocladiella mackenzie CBS 650.93.</title>
        <authorList>
            <consortium name="The Broad Institute Genomics Platform"/>
            <person name="Cuomo C."/>
            <person name="de Hoog S."/>
            <person name="Gorbushina A."/>
            <person name="Stielow B."/>
            <person name="Teixiera M."/>
            <person name="Abouelleil A."/>
            <person name="Chapman S.B."/>
            <person name="Priest M."/>
            <person name="Young S.K."/>
            <person name="Wortman J."/>
            <person name="Nusbaum C."/>
            <person name="Birren B."/>
        </authorList>
    </citation>
    <scope>NUCLEOTIDE SEQUENCE [LARGE SCALE GENOMIC DNA]</scope>
    <source>
        <strain evidence="8 9">CBS 650.93</strain>
    </source>
</reference>
<dbReference type="SUPFAM" id="SSF57701">
    <property type="entry name" value="Zn2/Cys6 DNA-binding domain"/>
    <property type="match status" value="1"/>
</dbReference>
<dbReference type="OrthoDB" id="5213892at2759"/>
<feature type="region of interest" description="Disordered" evidence="6">
    <location>
        <begin position="79"/>
        <end position="128"/>
    </location>
</feature>
<dbReference type="CDD" id="cd00067">
    <property type="entry name" value="GAL4"/>
    <property type="match status" value="1"/>
</dbReference>
<dbReference type="HOGENOM" id="CLU_019313_0_0_1"/>
<comment type="subcellular location">
    <subcellularLocation>
        <location evidence="1">Nucleus</location>
    </subcellularLocation>
</comment>
<evidence type="ECO:0000259" key="7">
    <source>
        <dbReference type="PROSITE" id="PS50048"/>
    </source>
</evidence>
<dbReference type="InterPro" id="IPR021858">
    <property type="entry name" value="Fun_TF"/>
</dbReference>
<dbReference type="SMART" id="SM00066">
    <property type="entry name" value="GAL4"/>
    <property type="match status" value="1"/>
</dbReference>
<dbReference type="Pfam" id="PF11951">
    <property type="entry name" value="Fungal_trans_2"/>
    <property type="match status" value="1"/>
</dbReference>
<organism evidence="8 9">
    <name type="scientific">Rhinocladiella mackenziei CBS 650.93</name>
    <dbReference type="NCBI Taxonomy" id="1442369"/>
    <lineage>
        <taxon>Eukaryota</taxon>
        <taxon>Fungi</taxon>
        <taxon>Dikarya</taxon>
        <taxon>Ascomycota</taxon>
        <taxon>Pezizomycotina</taxon>
        <taxon>Eurotiomycetes</taxon>
        <taxon>Chaetothyriomycetidae</taxon>
        <taxon>Chaetothyriales</taxon>
        <taxon>Herpotrichiellaceae</taxon>
        <taxon>Rhinocladiella</taxon>
    </lineage>
</organism>
<proteinExistence type="predicted"/>
<dbReference type="PROSITE" id="PS50048">
    <property type="entry name" value="ZN2_CY6_FUNGAL_2"/>
    <property type="match status" value="1"/>
</dbReference>
<keyword evidence="2" id="KW-0805">Transcription regulation</keyword>
<gene>
    <name evidence="8" type="ORF">Z518_06305</name>
</gene>
<protein>
    <recommendedName>
        <fullName evidence="7">Zn(2)-C6 fungal-type domain-containing protein</fullName>
    </recommendedName>
</protein>
<name>A0A0D2H4V2_9EURO</name>
<dbReference type="GO" id="GO:0000976">
    <property type="term" value="F:transcription cis-regulatory region binding"/>
    <property type="evidence" value="ECO:0007669"/>
    <property type="project" value="TreeGrafter"/>
</dbReference>
<dbReference type="Gene3D" id="4.10.240.10">
    <property type="entry name" value="Zn(2)-C6 fungal-type DNA-binding domain"/>
    <property type="match status" value="1"/>
</dbReference>
<dbReference type="GO" id="GO:0005634">
    <property type="term" value="C:nucleus"/>
    <property type="evidence" value="ECO:0007669"/>
    <property type="project" value="UniProtKB-SubCell"/>
</dbReference>
<evidence type="ECO:0000256" key="2">
    <source>
        <dbReference type="ARBA" id="ARBA00023015"/>
    </source>
</evidence>
<dbReference type="Pfam" id="PF00172">
    <property type="entry name" value="Zn_clus"/>
    <property type="match status" value="1"/>
</dbReference>
<dbReference type="PANTHER" id="PTHR37534:SF26">
    <property type="entry name" value="TRANSCRIPTION FACTOR, PUTATIVE-RELATED"/>
    <property type="match status" value="1"/>
</dbReference>
<keyword evidence="5" id="KW-0539">Nucleus</keyword>
<dbReference type="AlphaFoldDB" id="A0A0D2H4V2"/>
<sequence>MFRSTQGCWTCRLRHKKCDETHPFCQVCTSRDIQCDGYNEKPAWLDGGLREQQYRAEIKQAVKRNFKLKKRGVSNFSTVAEGNSAANSREEGGPVSSSTPGPQRQSTVSVSRQRPNLPGAPASTPDIITQLTPLSDTPTSLARFPNEQAQTSELVGRRVTNYRDAELVMHYFDHVFPLQFRFHTQDLNGGGRGWLLWLLVKSGPLYHATLSLSALHQFTLRFHNQGDKYAELKEYHTTALRDLQLFLQHTQESGGLDERSRQIEVLACGVSLISFELFRGGVSDWQPHLNALASIVAALENDPANSRQIEGETSFQQAGGSMQMEDAALPFLIAVVLWFDLVSCASTGSAPRLSYTSLMVDHKIDLAGVMGCQNWAMAAIGDLAWLNAWKKFAQQSGALNIRELVVRGRRVEEKLGHGLAMLDSQNHFELAIVSRTSSGRYPNFSCSYISIVVTRVFACAALVQLRTIVSGSFPDLPEVCHAVDRTISALQQVKDPQDMRGLIWPICISGCMAGPSRQSFFESLIKSVLGNGQQDFGNSATILRVMKKCWESRLMDPSQEWDWARAMAEMGICGLLV</sequence>
<dbReference type="GO" id="GO:0045944">
    <property type="term" value="P:positive regulation of transcription by RNA polymerase II"/>
    <property type="evidence" value="ECO:0007669"/>
    <property type="project" value="TreeGrafter"/>
</dbReference>
<dbReference type="GO" id="GO:0008270">
    <property type="term" value="F:zinc ion binding"/>
    <property type="evidence" value="ECO:0007669"/>
    <property type="project" value="InterPro"/>
</dbReference>